<reference evidence="1 2" key="1">
    <citation type="submission" date="2017-07" db="EMBL/GenBank/DDBJ databases">
        <title>Phylogenetic study on the rhizospheric bacterium Ochrobactrum sp. A44.</title>
        <authorList>
            <person name="Krzyzanowska D.M."/>
            <person name="Ossowicki A."/>
            <person name="Rajewska M."/>
            <person name="Maciag T."/>
            <person name="Kaczynski Z."/>
            <person name="Czerwicka M."/>
            <person name="Jafra S."/>
        </authorList>
    </citation>
    <scope>NUCLEOTIDE SEQUENCE [LARGE SCALE GENOMIC DNA]</scope>
    <source>
        <strain evidence="1 2">CCUG 30717</strain>
    </source>
</reference>
<name>A0A256GA14_9HYPH</name>
<evidence type="ECO:0000313" key="1">
    <source>
        <dbReference type="EMBL" id="OYR23965.1"/>
    </source>
</evidence>
<dbReference type="AlphaFoldDB" id="A0A256GA14"/>
<gene>
    <name evidence="1" type="ORF">CEV34_3298</name>
</gene>
<comment type="caution">
    <text evidence="1">The sequence shown here is derived from an EMBL/GenBank/DDBJ whole genome shotgun (WGS) entry which is preliminary data.</text>
</comment>
<organism evidence="1 2">
    <name type="scientific">Brucella pseudogrignonensis</name>
    <dbReference type="NCBI Taxonomy" id="419475"/>
    <lineage>
        <taxon>Bacteria</taxon>
        <taxon>Pseudomonadati</taxon>
        <taxon>Pseudomonadota</taxon>
        <taxon>Alphaproteobacteria</taxon>
        <taxon>Hyphomicrobiales</taxon>
        <taxon>Brucellaceae</taxon>
        <taxon>Brucella/Ochrobactrum group</taxon>
        <taxon>Brucella</taxon>
    </lineage>
</organism>
<proteinExistence type="predicted"/>
<evidence type="ECO:0000313" key="2">
    <source>
        <dbReference type="Proteomes" id="UP000216188"/>
    </source>
</evidence>
<dbReference type="Proteomes" id="UP000216188">
    <property type="component" value="Unassembled WGS sequence"/>
</dbReference>
<accession>A0A256GA14</accession>
<protein>
    <submittedName>
        <fullName evidence="1">Uncharacterized protein</fullName>
    </submittedName>
</protein>
<sequence>MGLKSGGRPINHSLVPLALSSRISDNLREGQGGDCIALHHEEV</sequence>
<keyword evidence="2" id="KW-1185">Reference proteome</keyword>
<dbReference type="EMBL" id="NNRM01000037">
    <property type="protein sequence ID" value="OYR23965.1"/>
    <property type="molecule type" value="Genomic_DNA"/>
</dbReference>